<gene>
    <name evidence="6" type="primary">deoB</name>
    <name evidence="9" type="ORF">SAMN05443428_104165</name>
</gene>
<dbReference type="STRING" id="1147123.SAMN05443428_104165"/>
<dbReference type="InterPro" id="IPR010045">
    <property type="entry name" value="DeoB"/>
</dbReference>
<dbReference type="AlphaFoldDB" id="A0A1T4WXU1"/>
<comment type="subcellular location">
    <subcellularLocation>
        <location evidence="6">Cytoplasm</location>
    </subcellularLocation>
</comment>
<protein>
    <recommendedName>
        <fullName evidence="6 7">Phosphopentomutase</fullName>
        <ecNumber evidence="6 7">5.4.2.7</ecNumber>
    </recommendedName>
    <alternativeName>
        <fullName evidence="6">Phosphodeoxyribomutase</fullName>
    </alternativeName>
</protein>
<evidence type="ECO:0000259" key="8">
    <source>
        <dbReference type="Pfam" id="PF01676"/>
    </source>
</evidence>
<dbReference type="RefSeq" id="WP_078695793.1">
    <property type="nucleotide sequence ID" value="NZ_FUYH01000004.1"/>
</dbReference>
<evidence type="ECO:0000256" key="6">
    <source>
        <dbReference type="HAMAP-Rule" id="MF_00740"/>
    </source>
</evidence>
<proteinExistence type="inferred from homology"/>
<organism evidence="9 10">
    <name type="scientific">Caloramator quimbayensis</name>
    <dbReference type="NCBI Taxonomy" id="1147123"/>
    <lineage>
        <taxon>Bacteria</taxon>
        <taxon>Bacillati</taxon>
        <taxon>Bacillota</taxon>
        <taxon>Clostridia</taxon>
        <taxon>Eubacteriales</taxon>
        <taxon>Clostridiaceae</taxon>
        <taxon>Caloramator</taxon>
    </lineage>
</organism>
<reference evidence="10" key="1">
    <citation type="submission" date="2017-02" db="EMBL/GenBank/DDBJ databases">
        <authorList>
            <person name="Varghese N."/>
            <person name="Submissions S."/>
        </authorList>
    </citation>
    <scope>NUCLEOTIDE SEQUENCE [LARGE SCALE GENOMIC DNA]</scope>
    <source>
        <strain evidence="10">USBA 833</strain>
    </source>
</reference>
<dbReference type="PIRSF" id="PIRSF001491">
    <property type="entry name" value="Ppentomutase"/>
    <property type="match status" value="1"/>
</dbReference>
<dbReference type="Gene3D" id="3.40.720.10">
    <property type="entry name" value="Alkaline Phosphatase, subunit A"/>
    <property type="match status" value="1"/>
</dbReference>
<feature type="binding site" evidence="6">
    <location>
        <position position="324"/>
    </location>
    <ligand>
        <name>Mn(2+)</name>
        <dbReference type="ChEBI" id="CHEBI:29035"/>
        <label>1</label>
    </ligand>
</feature>
<keyword evidence="2 6" id="KW-0963">Cytoplasm</keyword>
<feature type="binding site" evidence="6">
    <location>
        <position position="336"/>
    </location>
    <ligand>
        <name>Mn(2+)</name>
        <dbReference type="ChEBI" id="CHEBI:29035"/>
        <label>2</label>
    </ligand>
</feature>
<feature type="domain" description="Metalloenzyme" evidence="8">
    <location>
        <begin position="4"/>
        <end position="376"/>
    </location>
</feature>
<comment type="cofactor">
    <cofactor evidence="6">
        <name>Mn(2+)</name>
        <dbReference type="ChEBI" id="CHEBI:29035"/>
    </cofactor>
    <text evidence="6">Binds 2 manganese ions.</text>
</comment>
<evidence type="ECO:0000313" key="10">
    <source>
        <dbReference type="Proteomes" id="UP000190105"/>
    </source>
</evidence>
<evidence type="ECO:0000256" key="3">
    <source>
        <dbReference type="ARBA" id="ARBA00022723"/>
    </source>
</evidence>
<dbReference type="InterPro" id="IPR024052">
    <property type="entry name" value="Phosphopentomutase_DeoB_cap_sf"/>
</dbReference>
<dbReference type="EMBL" id="FUYH01000004">
    <property type="protein sequence ID" value="SKA82124.1"/>
    <property type="molecule type" value="Genomic_DNA"/>
</dbReference>
<dbReference type="GO" id="GO:0008973">
    <property type="term" value="F:phosphopentomutase activity"/>
    <property type="evidence" value="ECO:0007669"/>
    <property type="project" value="UniProtKB-UniRule"/>
</dbReference>
<evidence type="ECO:0000256" key="7">
    <source>
        <dbReference type="NCBIfam" id="TIGR01696"/>
    </source>
</evidence>
<sequence>MVNRVVLIVMDSVGIGELPDAKEFNDEGSDTIGNISKQLGGLNLLNLQKLGLGNIDGIKGIEKAENPIGCYGKSLEKSSGKDTTTGHWEIAGIILKKAFPTYPNGFPQDLINEFERRIGTKVLGNYAASGTAIIEELGDLHVKTGYPIVYTSADSVFQIAAHEEVIPLERLYEICEIARELLKGEHAVGRVIARPFVGKSGEYKRTSNRKDFSLKPPKKTMLNYISEANMDVFAVGKIEDIYSGYGITRAVHTKNNMDGILKTIEFIKEPSKGLIFTNLVDFDMLYGHRNDVSGYANALLEFDGMIPKIIENLRDDDVLVITADHGCDPTTPSTDHSREYIPIIFYGKNLKSGINIGTRSTFSDIGKTIAELLNVEADIEGESFAKEICRR</sequence>
<dbReference type="GO" id="GO:0030145">
    <property type="term" value="F:manganese ion binding"/>
    <property type="evidence" value="ECO:0007669"/>
    <property type="project" value="UniProtKB-UniRule"/>
</dbReference>
<dbReference type="Proteomes" id="UP000190105">
    <property type="component" value="Unassembled WGS sequence"/>
</dbReference>
<dbReference type="HAMAP" id="MF_00740">
    <property type="entry name" value="Phosphopentomut"/>
    <property type="match status" value="1"/>
</dbReference>
<name>A0A1T4WXU1_9CLOT</name>
<dbReference type="EC" id="5.4.2.7" evidence="6 7"/>
<comment type="catalytic activity">
    <reaction evidence="6">
        <text>alpha-D-ribose 1-phosphate = D-ribose 5-phosphate</text>
        <dbReference type="Rhea" id="RHEA:18793"/>
        <dbReference type="ChEBI" id="CHEBI:57720"/>
        <dbReference type="ChEBI" id="CHEBI:78346"/>
        <dbReference type="EC" id="5.4.2.7"/>
    </reaction>
</comment>
<evidence type="ECO:0000313" key="9">
    <source>
        <dbReference type="EMBL" id="SKA82124.1"/>
    </source>
</evidence>
<keyword evidence="10" id="KW-1185">Reference proteome</keyword>
<dbReference type="GO" id="GO:0043094">
    <property type="term" value="P:metabolic compound salvage"/>
    <property type="evidence" value="ECO:0007669"/>
    <property type="project" value="UniProtKB-UniRule"/>
</dbReference>
<dbReference type="UniPathway" id="UPA00087">
    <property type="reaction ID" value="UER00173"/>
</dbReference>
<evidence type="ECO:0000256" key="5">
    <source>
        <dbReference type="ARBA" id="ARBA00023235"/>
    </source>
</evidence>
<evidence type="ECO:0000256" key="2">
    <source>
        <dbReference type="ARBA" id="ARBA00022490"/>
    </source>
</evidence>
<dbReference type="GO" id="GO:0009117">
    <property type="term" value="P:nucleotide metabolic process"/>
    <property type="evidence" value="ECO:0007669"/>
    <property type="project" value="UniProtKB-UniRule"/>
</dbReference>
<dbReference type="SUPFAM" id="SSF143856">
    <property type="entry name" value="DeoB insert domain-like"/>
    <property type="match status" value="1"/>
</dbReference>
<dbReference type="GO" id="GO:0006018">
    <property type="term" value="P:2-deoxyribose 1-phosphate catabolic process"/>
    <property type="evidence" value="ECO:0007669"/>
    <property type="project" value="UniProtKB-UniRule"/>
</dbReference>
<comment type="function">
    <text evidence="6">Isomerase that catalyzes the conversion of deoxy-ribose 1-phosphate (dRib-1-P) and ribose 1-phosphate (Rib-1-P) to deoxy-ribose 5-phosphate (dRib-5-P) and ribose 5-phosphate (Rib-5-P), respectively.</text>
</comment>
<dbReference type="FunFam" id="3.30.70.1250:FF:000001">
    <property type="entry name" value="Phosphopentomutase"/>
    <property type="match status" value="1"/>
</dbReference>
<comment type="similarity">
    <text evidence="1 6">Belongs to the phosphopentomutase family.</text>
</comment>
<feature type="binding site" evidence="6">
    <location>
        <position position="11"/>
    </location>
    <ligand>
        <name>Mn(2+)</name>
        <dbReference type="ChEBI" id="CHEBI:29035"/>
        <label>1</label>
    </ligand>
</feature>
<evidence type="ECO:0000256" key="4">
    <source>
        <dbReference type="ARBA" id="ARBA00023211"/>
    </source>
</evidence>
<dbReference type="PANTHER" id="PTHR21110:SF0">
    <property type="entry name" value="PHOSPHOPENTOMUTASE"/>
    <property type="match status" value="1"/>
</dbReference>
<dbReference type="PANTHER" id="PTHR21110">
    <property type="entry name" value="PHOSPHOPENTOMUTASE"/>
    <property type="match status" value="1"/>
</dbReference>
<feature type="binding site" evidence="6">
    <location>
        <position position="325"/>
    </location>
    <ligand>
        <name>Mn(2+)</name>
        <dbReference type="ChEBI" id="CHEBI:29035"/>
        <label>1</label>
    </ligand>
</feature>
<dbReference type="OrthoDB" id="9769930at2"/>
<comment type="catalytic activity">
    <reaction evidence="6">
        <text>2-deoxy-alpha-D-ribose 1-phosphate = 2-deoxy-D-ribose 5-phosphate</text>
        <dbReference type="Rhea" id="RHEA:27658"/>
        <dbReference type="ChEBI" id="CHEBI:57259"/>
        <dbReference type="ChEBI" id="CHEBI:62877"/>
        <dbReference type="EC" id="5.4.2.7"/>
    </reaction>
</comment>
<dbReference type="NCBIfam" id="NF003766">
    <property type="entry name" value="PRK05362.1"/>
    <property type="match status" value="1"/>
</dbReference>
<accession>A0A1T4WXU1</accession>
<feature type="binding site" evidence="6">
    <location>
        <position position="288"/>
    </location>
    <ligand>
        <name>Mn(2+)</name>
        <dbReference type="ChEBI" id="CHEBI:29035"/>
        <label>2</label>
    </ligand>
</feature>
<keyword evidence="5 6" id="KW-0413">Isomerase</keyword>
<dbReference type="Gene3D" id="3.30.70.1250">
    <property type="entry name" value="Phosphopentomutase"/>
    <property type="match status" value="1"/>
</dbReference>
<dbReference type="GO" id="GO:0005829">
    <property type="term" value="C:cytosol"/>
    <property type="evidence" value="ECO:0007669"/>
    <property type="project" value="TreeGrafter"/>
</dbReference>
<comment type="pathway">
    <text evidence="6">Carbohydrate degradation; 2-deoxy-D-ribose 1-phosphate degradation; D-glyceraldehyde 3-phosphate and acetaldehyde from 2-deoxy-alpha-D-ribose 1-phosphate: step 1/2.</text>
</comment>
<dbReference type="GO" id="GO:0006015">
    <property type="term" value="P:5-phosphoribose 1-diphosphate biosynthetic process"/>
    <property type="evidence" value="ECO:0007669"/>
    <property type="project" value="UniProtKB-UniPathway"/>
</dbReference>
<dbReference type="InterPro" id="IPR006124">
    <property type="entry name" value="Metalloenzyme"/>
</dbReference>
<dbReference type="InterPro" id="IPR017850">
    <property type="entry name" value="Alkaline_phosphatase_core_sf"/>
</dbReference>
<dbReference type="CDD" id="cd16009">
    <property type="entry name" value="PPM"/>
    <property type="match status" value="1"/>
</dbReference>
<evidence type="ECO:0000256" key="1">
    <source>
        <dbReference type="ARBA" id="ARBA00010373"/>
    </source>
</evidence>
<dbReference type="NCBIfam" id="TIGR01696">
    <property type="entry name" value="deoB"/>
    <property type="match status" value="1"/>
</dbReference>
<dbReference type="Pfam" id="PF01676">
    <property type="entry name" value="Metalloenzyme"/>
    <property type="match status" value="1"/>
</dbReference>
<dbReference type="GO" id="GO:0000287">
    <property type="term" value="F:magnesium ion binding"/>
    <property type="evidence" value="ECO:0007669"/>
    <property type="project" value="UniProtKB-UniRule"/>
</dbReference>
<dbReference type="SUPFAM" id="SSF53649">
    <property type="entry name" value="Alkaline phosphatase-like"/>
    <property type="match status" value="1"/>
</dbReference>
<feature type="binding site" evidence="6">
    <location>
        <position position="283"/>
    </location>
    <ligand>
        <name>Mn(2+)</name>
        <dbReference type="ChEBI" id="CHEBI:29035"/>
        <label>2</label>
    </ligand>
</feature>
<keyword evidence="3 6" id="KW-0479">Metal-binding</keyword>
<keyword evidence="4 6" id="KW-0464">Manganese</keyword>